<reference evidence="11 12" key="1">
    <citation type="journal article" date="2010" name="Cell">
        <title>The genome of Naegleria gruberi illuminates early eukaryotic versatility.</title>
        <authorList>
            <person name="Fritz-Laylin L.K."/>
            <person name="Prochnik S.E."/>
            <person name="Ginger M.L."/>
            <person name="Dacks J.B."/>
            <person name="Carpenter M.L."/>
            <person name="Field M.C."/>
            <person name="Kuo A."/>
            <person name="Paredez A."/>
            <person name="Chapman J."/>
            <person name="Pham J."/>
            <person name="Shu S."/>
            <person name="Neupane R."/>
            <person name="Cipriano M."/>
            <person name="Mancuso J."/>
            <person name="Tu H."/>
            <person name="Salamov A."/>
            <person name="Lindquist E."/>
            <person name="Shapiro H."/>
            <person name="Lucas S."/>
            <person name="Grigoriev I.V."/>
            <person name="Cande W.Z."/>
            <person name="Fulton C."/>
            <person name="Rokhsar D.S."/>
            <person name="Dawson S.C."/>
        </authorList>
    </citation>
    <scope>NUCLEOTIDE SEQUENCE [LARGE SCALE GENOMIC DNA]</scope>
    <source>
        <strain evidence="11 12">NEG-M</strain>
    </source>
</reference>
<dbReference type="eggNOG" id="KOG2115">
    <property type="taxonomic scope" value="Eukaryota"/>
</dbReference>
<dbReference type="InterPro" id="IPR039745">
    <property type="entry name" value="Vps54"/>
</dbReference>
<dbReference type="GO" id="GO:0000938">
    <property type="term" value="C:GARP complex"/>
    <property type="evidence" value="ECO:0007669"/>
    <property type="project" value="InterPro"/>
</dbReference>
<evidence type="ECO:0000256" key="1">
    <source>
        <dbReference type="ARBA" id="ARBA00004601"/>
    </source>
</evidence>
<proteinExistence type="inferred from homology"/>
<comment type="subcellular location">
    <subcellularLocation>
        <location evidence="1">Golgi apparatus</location>
        <location evidence="1">trans-Golgi network</location>
    </subcellularLocation>
</comment>
<dbReference type="EMBL" id="GG738887">
    <property type="protein sequence ID" value="EFC41261.1"/>
    <property type="molecule type" value="Genomic_DNA"/>
</dbReference>
<dbReference type="Proteomes" id="UP000006671">
    <property type="component" value="Unassembled WGS sequence"/>
</dbReference>
<dbReference type="OrthoDB" id="10259024at2759"/>
<name>D2VPT5_NAEGR</name>
<keyword evidence="7" id="KW-0175">Coiled coil</keyword>
<sequence length="966" mass="109663">MENKRKIESDDDDFSIEILSVQTVKTNKTTTAGSNNNTEDESLPSFISTPSARERLTRMEEEFQNIAPRDRINKYYSSFTSYNNMDFSSVLNDPKALNNSSPSLSTLFSSWFGSSSSSSLNSATSLTSAELLEKQLMEIHDLTDEDFKAIANVDARKFEDVNVESCFVKNPKVKNVNNRNVTTSPSTISPTFGDSINIDSFKEYIQLIETFNREMTKLVPHKSEKSLTSNLNIVDYMSRREGVPAYFFDENFELSTPTYFNKVFSSENESASLLLQEKLSYYLDQVENQVQTQVNKRSSEIFDSMMQYNDLYETLISSIPLVGSLRSKIKKYEENAVLKPLEVGNLVRKKQNLTKTLEYIVLIDSIQQSLTAVKVMVANRGDVLSALEIINTIESTLQEHSELSNVNCLKHIPKEIEVELGVIDMTIKQEISELIAEILQKDTTSSDWNTKLASLLKATLYRNLAVPVMAHAKKLVPSETEELMKSIKPPVFTPSTEVTKDLADSWCKSFDSIVSLALIKLQRFTDFCFAVDQFCKEENEKADSSTDKIIINTVKLKNLGREVAKIQSFMHESTQQQLSNFCSGIDKVISKFSPTLFSTYMATGSKFITKSDSMVYKKCTILKGKLQHHGQVFLDDFHTTYVQRLKKRLARDTWEAVPSIPEKYQKCAFLLTGEAQAMSLPPPTTVPASTTSQKNAKTAEEDKSSYILANGIKFKLSTSALCLLKFIYQYSQLLSNDFSFISAIDLHGRILQLLQVYNSELKELVLMAKAREVNSAITSITPKHLILASDCLHYLILLMPYIQSKIETALQEGQKKQLVKFGDFITDLLEHRIAIFEKIVSILGDALKYQLSEIPNYNWTNVNDKNPTPFITMCKQANSVYRTLGSSTFLSSDQFEQKKYSKRVYDMLIDKICEAFEQINNRSPEIFRNEIVKNRASSDLVVIQKEIQKRTDPNDPPRFDKLTKLL</sequence>
<dbReference type="GO" id="GO:0006896">
    <property type="term" value="P:Golgi to vacuole transport"/>
    <property type="evidence" value="ECO:0007669"/>
    <property type="project" value="TreeGrafter"/>
</dbReference>
<evidence type="ECO:0000256" key="6">
    <source>
        <dbReference type="ARBA" id="ARBA00023034"/>
    </source>
</evidence>
<evidence type="ECO:0000313" key="12">
    <source>
        <dbReference type="Proteomes" id="UP000006671"/>
    </source>
</evidence>
<dbReference type="GO" id="GO:0042147">
    <property type="term" value="P:retrograde transport, endosome to Golgi"/>
    <property type="evidence" value="ECO:0007669"/>
    <property type="project" value="InterPro"/>
</dbReference>
<feature type="compositionally biased region" description="Polar residues" evidence="8">
    <location>
        <begin position="27"/>
        <end position="37"/>
    </location>
</feature>
<dbReference type="InParanoid" id="D2VPT5"/>
<evidence type="ECO:0000259" key="9">
    <source>
        <dbReference type="Pfam" id="PF07928"/>
    </source>
</evidence>
<evidence type="ECO:0000256" key="7">
    <source>
        <dbReference type="ARBA" id="ARBA00023054"/>
    </source>
</evidence>
<evidence type="ECO:0000256" key="3">
    <source>
        <dbReference type="ARBA" id="ARBA00017665"/>
    </source>
</evidence>
<dbReference type="RefSeq" id="XP_002674005.1">
    <property type="nucleotide sequence ID" value="XM_002673959.1"/>
</dbReference>
<feature type="domain" description="Vacuolar protein sorting-associated protein 54 N-terminal" evidence="10">
    <location>
        <begin position="243"/>
        <end position="434"/>
    </location>
</feature>
<evidence type="ECO:0000256" key="2">
    <source>
        <dbReference type="ARBA" id="ARBA00009150"/>
    </source>
</evidence>
<dbReference type="Pfam" id="PF07928">
    <property type="entry name" value="Vps54"/>
    <property type="match status" value="1"/>
</dbReference>
<keyword evidence="6" id="KW-0333">Golgi apparatus</keyword>
<evidence type="ECO:0000256" key="5">
    <source>
        <dbReference type="ARBA" id="ARBA00022927"/>
    </source>
</evidence>
<dbReference type="PANTHER" id="PTHR12965:SF0">
    <property type="entry name" value="VACUOLAR PROTEIN SORTING-ASSOCIATED PROTEIN 54"/>
    <property type="match status" value="1"/>
</dbReference>
<comment type="similarity">
    <text evidence="2">Belongs to the VPS54 family.</text>
</comment>
<evidence type="ECO:0000259" key="10">
    <source>
        <dbReference type="Pfam" id="PF10475"/>
    </source>
</evidence>
<accession>D2VPT5</accession>
<dbReference type="VEuPathDB" id="AmoebaDB:NAEGRDRAFT_80786"/>
<dbReference type="STRING" id="5762.D2VPT5"/>
<dbReference type="AlphaFoldDB" id="D2VPT5"/>
<gene>
    <name evidence="11" type="ORF">NAEGRDRAFT_80786</name>
</gene>
<dbReference type="FunCoup" id="D2VPT5">
    <property type="interactions" value="220"/>
</dbReference>
<dbReference type="GO" id="GO:0015031">
    <property type="term" value="P:protein transport"/>
    <property type="evidence" value="ECO:0007669"/>
    <property type="project" value="UniProtKB-KW"/>
</dbReference>
<keyword evidence="5" id="KW-0653">Protein transport</keyword>
<organism evidence="12">
    <name type="scientific">Naegleria gruberi</name>
    <name type="common">Amoeba</name>
    <dbReference type="NCBI Taxonomy" id="5762"/>
    <lineage>
        <taxon>Eukaryota</taxon>
        <taxon>Discoba</taxon>
        <taxon>Heterolobosea</taxon>
        <taxon>Tetramitia</taxon>
        <taxon>Eutetramitia</taxon>
        <taxon>Vahlkampfiidae</taxon>
        <taxon>Naegleria</taxon>
    </lineage>
</organism>
<keyword evidence="12" id="KW-1185">Reference proteome</keyword>
<dbReference type="GO" id="GO:0005829">
    <property type="term" value="C:cytosol"/>
    <property type="evidence" value="ECO:0007669"/>
    <property type="project" value="GOC"/>
</dbReference>
<keyword evidence="4" id="KW-0813">Transport</keyword>
<dbReference type="KEGG" id="ngr:NAEGRDRAFT_80786"/>
<evidence type="ECO:0000256" key="8">
    <source>
        <dbReference type="SAM" id="MobiDB-lite"/>
    </source>
</evidence>
<dbReference type="InterPro" id="IPR012501">
    <property type="entry name" value="Vps54_C"/>
</dbReference>
<dbReference type="PANTHER" id="PTHR12965">
    <property type="entry name" value="VACUOLAR PROTEIN SORTING 54"/>
    <property type="match status" value="1"/>
</dbReference>
<protein>
    <recommendedName>
        <fullName evidence="3">Vacuolar protein sorting-associated protein 54</fullName>
    </recommendedName>
</protein>
<evidence type="ECO:0000256" key="4">
    <source>
        <dbReference type="ARBA" id="ARBA00022448"/>
    </source>
</evidence>
<dbReference type="OMA" id="QWSKAFE"/>
<evidence type="ECO:0000313" key="11">
    <source>
        <dbReference type="EMBL" id="EFC41261.1"/>
    </source>
</evidence>
<dbReference type="InterPro" id="IPR019515">
    <property type="entry name" value="VPS54_N"/>
</dbReference>
<dbReference type="GeneID" id="8851145"/>
<dbReference type="Pfam" id="PF10475">
    <property type="entry name" value="Vps54_N"/>
    <property type="match status" value="1"/>
</dbReference>
<feature type="domain" description="Vacuolar protein sorting-associated protein 54 C-terminal" evidence="9">
    <location>
        <begin position="713"/>
        <end position="845"/>
    </location>
</feature>
<dbReference type="GO" id="GO:0019905">
    <property type="term" value="F:syntaxin binding"/>
    <property type="evidence" value="ECO:0007669"/>
    <property type="project" value="TreeGrafter"/>
</dbReference>
<feature type="region of interest" description="Disordered" evidence="8">
    <location>
        <begin position="27"/>
        <end position="46"/>
    </location>
</feature>